<proteinExistence type="predicted"/>
<evidence type="ECO:0000256" key="4">
    <source>
        <dbReference type="ARBA" id="ARBA00022989"/>
    </source>
</evidence>
<feature type="transmembrane region" description="Helical" evidence="7">
    <location>
        <begin position="121"/>
        <end position="143"/>
    </location>
</feature>
<dbReference type="AlphaFoldDB" id="A0A4Y2FSG8"/>
<keyword evidence="6" id="KW-0675">Receptor</keyword>
<dbReference type="PANTHER" id="PTHR21421:SF29">
    <property type="entry name" value="GUSTATORY RECEPTOR 5A FOR TREHALOSE-RELATED"/>
    <property type="match status" value="1"/>
</dbReference>
<evidence type="ECO:0000256" key="1">
    <source>
        <dbReference type="ARBA" id="ARBA00004651"/>
    </source>
</evidence>
<name>A0A4Y2FSG8_ARAVE</name>
<organism evidence="8 9">
    <name type="scientific">Araneus ventricosus</name>
    <name type="common">Orbweaver spider</name>
    <name type="synonym">Epeira ventricosa</name>
    <dbReference type="NCBI Taxonomy" id="182803"/>
    <lineage>
        <taxon>Eukaryota</taxon>
        <taxon>Metazoa</taxon>
        <taxon>Ecdysozoa</taxon>
        <taxon>Arthropoda</taxon>
        <taxon>Chelicerata</taxon>
        <taxon>Arachnida</taxon>
        <taxon>Araneae</taxon>
        <taxon>Araneomorphae</taxon>
        <taxon>Entelegynae</taxon>
        <taxon>Araneoidea</taxon>
        <taxon>Araneidae</taxon>
        <taxon>Araneus</taxon>
    </lineage>
</organism>
<keyword evidence="2" id="KW-1003">Cell membrane</keyword>
<accession>A0A4Y2FSG8</accession>
<sequence>MDPLVTARWRAVSLQREQLMAREWMDVRSGGGKTVKGKSQRGTTVLPAGEKPWTGLPQVNESKKGVFYVFLCTYIKRILKEFRRKLNSDSSSEVFTIRIMNEYSSIHQFTCYVEAAMSFQVYCLCSSNFADIFTAFLTVLGFYPHGDEFYIALRVISAVLNFTSFFAIAAFALGVSQENEKVRRKLEEIAFGLCATDETKKQGELFYRFIKLKKKLILSAWGVFGFSRGFLLTSTGVLITYNLLLLQLDTYRGNLDNQQSHPTSVENLN</sequence>
<dbReference type="GO" id="GO:0050909">
    <property type="term" value="P:sensory perception of taste"/>
    <property type="evidence" value="ECO:0007669"/>
    <property type="project" value="InterPro"/>
</dbReference>
<dbReference type="OrthoDB" id="6425914at2759"/>
<dbReference type="PANTHER" id="PTHR21421">
    <property type="entry name" value="GUSTATORY RECEPTOR"/>
    <property type="match status" value="1"/>
</dbReference>
<feature type="transmembrane region" description="Helical" evidence="7">
    <location>
        <begin position="216"/>
        <end position="241"/>
    </location>
</feature>
<feature type="transmembrane region" description="Helical" evidence="7">
    <location>
        <begin position="149"/>
        <end position="175"/>
    </location>
</feature>
<dbReference type="Proteomes" id="UP000499080">
    <property type="component" value="Unassembled WGS sequence"/>
</dbReference>
<evidence type="ECO:0000256" key="7">
    <source>
        <dbReference type="SAM" id="Phobius"/>
    </source>
</evidence>
<evidence type="ECO:0000256" key="2">
    <source>
        <dbReference type="ARBA" id="ARBA00022475"/>
    </source>
</evidence>
<protein>
    <submittedName>
        <fullName evidence="8">Uncharacterized protein</fullName>
    </submittedName>
</protein>
<reference evidence="8 9" key="1">
    <citation type="journal article" date="2019" name="Sci. Rep.">
        <title>Orb-weaving spider Araneus ventricosus genome elucidates the spidroin gene catalogue.</title>
        <authorList>
            <person name="Kono N."/>
            <person name="Nakamura H."/>
            <person name="Ohtoshi R."/>
            <person name="Moran D.A.P."/>
            <person name="Shinohara A."/>
            <person name="Yoshida Y."/>
            <person name="Fujiwara M."/>
            <person name="Mori M."/>
            <person name="Tomita M."/>
            <person name="Arakawa K."/>
        </authorList>
    </citation>
    <scope>NUCLEOTIDE SEQUENCE [LARGE SCALE GENOMIC DNA]</scope>
</reference>
<evidence type="ECO:0000313" key="8">
    <source>
        <dbReference type="EMBL" id="GBM43309.1"/>
    </source>
</evidence>
<keyword evidence="9" id="KW-1185">Reference proteome</keyword>
<dbReference type="GO" id="GO:0038023">
    <property type="term" value="F:signaling receptor activity"/>
    <property type="evidence" value="ECO:0007669"/>
    <property type="project" value="UniProtKB-ARBA"/>
</dbReference>
<dbReference type="Pfam" id="PF08395">
    <property type="entry name" value="7tm_7"/>
    <property type="match status" value="1"/>
</dbReference>
<gene>
    <name evidence="8" type="ORF">AVEN_220835_1</name>
</gene>
<dbReference type="InterPro" id="IPR013604">
    <property type="entry name" value="7TM_chemorcpt"/>
</dbReference>
<comment type="caution">
    <text evidence="8">The sequence shown here is derived from an EMBL/GenBank/DDBJ whole genome shotgun (WGS) entry which is preliminary data.</text>
</comment>
<keyword evidence="4 7" id="KW-1133">Transmembrane helix</keyword>
<keyword evidence="3 7" id="KW-0812">Transmembrane</keyword>
<dbReference type="GO" id="GO:0051606">
    <property type="term" value="P:detection of stimulus"/>
    <property type="evidence" value="ECO:0007669"/>
    <property type="project" value="UniProtKB-ARBA"/>
</dbReference>
<evidence type="ECO:0000313" key="9">
    <source>
        <dbReference type="Proteomes" id="UP000499080"/>
    </source>
</evidence>
<dbReference type="EMBL" id="BGPR01001025">
    <property type="protein sequence ID" value="GBM43309.1"/>
    <property type="molecule type" value="Genomic_DNA"/>
</dbReference>
<comment type="subcellular location">
    <subcellularLocation>
        <location evidence="1">Cell membrane</location>
        <topology evidence="1">Multi-pass membrane protein</topology>
    </subcellularLocation>
</comment>
<dbReference type="GO" id="GO:0005886">
    <property type="term" value="C:plasma membrane"/>
    <property type="evidence" value="ECO:0007669"/>
    <property type="project" value="UniProtKB-SubCell"/>
</dbReference>
<evidence type="ECO:0000256" key="6">
    <source>
        <dbReference type="ARBA" id="ARBA00023170"/>
    </source>
</evidence>
<evidence type="ECO:0000256" key="5">
    <source>
        <dbReference type="ARBA" id="ARBA00023136"/>
    </source>
</evidence>
<keyword evidence="5 7" id="KW-0472">Membrane</keyword>
<evidence type="ECO:0000256" key="3">
    <source>
        <dbReference type="ARBA" id="ARBA00022692"/>
    </source>
</evidence>